<evidence type="ECO:0000313" key="2">
    <source>
        <dbReference type="EMBL" id="TDL16795.1"/>
    </source>
</evidence>
<evidence type="ECO:0000313" key="3">
    <source>
        <dbReference type="Proteomes" id="UP000294933"/>
    </source>
</evidence>
<dbReference type="AlphaFoldDB" id="A0A4Y7PNM0"/>
<keyword evidence="1" id="KW-0472">Membrane</keyword>
<proteinExistence type="predicted"/>
<organism evidence="2 3">
    <name type="scientific">Rickenella mellea</name>
    <dbReference type="NCBI Taxonomy" id="50990"/>
    <lineage>
        <taxon>Eukaryota</taxon>
        <taxon>Fungi</taxon>
        <taxon>Dikarya</taxon>
        <taxon>Basidiomycota</taxon>
        <taxon>Agaricomycotina</taxon>
        <taxon>Agaricomycetes</taxon>
        <taxon>Hymenochaetales</taxon>
        <taxon>Rickenellaceae</taxon>
        <taxon>Rickenella</taxon>
    </lineage>
</organism>
<keyword evidence="1" id="KW-0812">Transmembrane</keyword>
<accession>A0A4Y7PNM0</accession>
<dbReference type="Proteomes" id="UP000294933">
    <property type="component" value="Unassembled WGS sequence"/>
</dbReference>
<name>A0A4Y7PNM0_9AGAM</name>
<evidence type="ECO:0000256" key="1">
    <source>
        <dbReference type="SAM" id="Phobius"/>
    </source>
</evidence>
<keyword evidence="3" id="KW-1185">Reference proteome</keyword>
<gene>
    <name evidence="2" type="ORF">BD410DRAFT_612632</name>
</gene>
<keyword evidence="1" id="KW-1133">Transmembrane helix</keyword>
<sequence>MSVHNFVQNISVKSNSSHTGSTITTTSLQFVLNVVDSSQMIEEALFIILLPTFVLVLAAPKFRRKKKTT</sequence>
<feature type="transmembrane region" description="Helical" evidence="1">
    <location>
        <begin position="44"/>
        <end position="62"/>
    </location>
</feature>
<reference evidence="2 3" key="1">
    <citation type="submission" date="2018-06" db="EMBL/GenBank/DDBJ databases">
        <title>A transcriptomic atlas of mushroom development highlights an independent origin of complex multicellularity.</title>
        <authorList>
            <consortium name="DOE Joint Genome Institute"/>
            <person name="Krizsan K."/>
            <person name="Almasi E."/>
            <person name="Merenyi Z."/>
            <person name="Sahu N."/>
            <person name="Viragh M."/>
            <person name="Koszo T."/>
            <person name="Mondo S."/>
            <person name="Kiss B."/>
            <person name="Balint B."/>
            <person name="Kues U."/>
            <person name="Barry K."/>
            <person name="Hegedus J.C."/>
            <person name="Henrissat B."/>
            <person name="Johnson J."/>
            <person name="Lipzen A."/>
            <person name="Ohm R."/>
            <person name="Nagy I."/>
            <person name="Pangilinan J."/>
            <person name="Yan J."/>
            <person name="Xiong Y."/>
            <person name="Grigoriev I.V."/>
            <person name="Hibbett D.S."/>
            <person name="Nagy L.G."/>
        </authorList>
    </citation>
    <scope>NUCLEOTIDE SEQUENCE [LARGE SCALE GENOMIC DNA]</scope>
    <source>
        <strain evidence="2 3">SZMC22713</strain>
    </source>
</reference>
<dbReference type="EMBL" id="ML170235">
    <property type="protein sequence ID" value="TDL16795.1"/>
    <property type="molecule type" value="Genomic_DNA"/>
</dbReference>
<dbReference type="VEuPathDB" id="FungiDB:BD410DRAFT_612632"/>
<protein>
    <submittedName>
        <fullName evidence="2">Uncharacterized protein</fullName>
    </submittedName>
</protein>